<organism evidence="2 3">
    <name type="scientific">Sulfitobacter noctilucicola</name>
    <dbReference type="NCBI Taxonomy" id="1342301"/>
    <lineage>
        <taxon>Bacteria</taxon>
        <taxon>Pseudomonadati</taxon>
        <taxon>Pseudomonadota</taxon>
        <taxon>Alphaproteobacteria</taxon>
        <taxon>Rhodobacterales</taxon>
        <taxon>Roseobacteraceae</taxon>
        <taxon>Sulfitobacter</taxon>
    </lineage>
</organism>
<dbReference type="GO" id="GO:0016740">
    <property type="term" value="F:transferase activity"/>
    <property type="evidence" value="ECO:0007669"/>
    <property type="project" value="UniProtKB-KW"/>
</dbReference>
<keyword evidence="3" id="KW-1185">Reference proteome</keyword>
<evidence type="ECO:0000259" key="1">
    <source>
        <dbReference type="SMART" id="SM00954"/>
    </source>
</evidence>
<dbReference type="SMART" id="SM00954">
    <property type="entry name" value="RelA_SpoT"/>
    <property type="match status" value="1"/>
</dbReference>
<dbReference type="AlphaFoldDB" id="A0A7W6MBJ5"/>
<dbReference type="EMBL" id="JACIFU010000006">
    <property type="protein sequence ID" value="MBB4175846.1"/>
    <property type="molecule type" value="Genomic_DNA"/>
</dbReference>
<comment type="caution">
    <text evidence="2">The sequence shown here is derived from an EMBL/GenBank/DDBJ whole genome shotgun (WGS) entry which is preliminary data.</text>
</comment>
<dbReference type="Gene3D" id="3.30.460.10">
    <property type="entry name" value="Beta Polymerase, domain 2"/>
    <property type="match status" value="1"/>
</dbReference>
<dbReference type="InterPro" id="IPR007685">
    <property type="entry name" value="RelA_SpoT"/>
</dbReference>
<evidence type="ECO:0000313" key="3">
    <source>
        <dbReference type="Proteomes" id="UP000565745"/>
    </source>
</evidence>
<dbReference type="InterPro" id="IPR043519">
    <property type="entry name" value="NT_sf"/>
</dbReference>
<protein>
    <submittedName>
        <fullName evidence="2">PpGpp synthetase/RelA/SpoT-type nucleotidyltransferase</fullName>
    </submittedName>
</protein>
<keyword evidence="2" id="KW-0808">Transferase</keyword>
<reference evidence="2 3" key="1">
    <citation type="submission" date="2020-08" db="EMBL/GenBank/DDBJ databases">
        <title>Genomic Encyclopedia of Type Strains, Phase IV (KMG-IV): sequencing the most valuable type-strain genomes for metagenomic binning, comparative biology and taxonomic classification.</title>
        <authorList>
            <person name="Goeker M."/>
        </authorList>
    </citation>
    <scope>NUCLEOTIDE SEQUENCE [LARGE SCALE GENOMIC DNA]</scope>
    <source>
        <strain evidence="2 3">DSM 101015</strain>
    </source>
</reference>
<name>A0A7W6MBJ5_9RHOB</name>
<dbReference type="Proteomes" id="UP000565745">
    <property type="component" value="Unassembled WGS sequence"/>
</dbReference>
<sequence>MIDKSIIDEVSSYMTEERVNRYTGFCTAVVDQCNSIKQELGPNVVSRVYSRLDKQGGAQLKSSLKIAKKVMERRAEGLDFNPCDVTDIVGATIVVQYPDQINQVIGKLRERVNADDITMKVEVIERPGYYATHVDLYSVLDFRAAYCELQIKTMLHDSWSAKMHDLNYKPQGSLDNRLDRLMSSLGSTLQAIEVQSETLRNLIQERWQQEKFWRQLVGKHTIGQLREFSTDAGLFGDGARAVFEEIDRLEEEVINWRHNDDPLVAITRKVSLLSKPSAREAWWIATYLAVLSRRPNSEDFAIELIQDWLEEASRLLTVDPSNIHHAEVFFAPLSCQALGHNEVAIDLSEKIIELFDALGLEDIKYAKFNLIHFLLEREYFLPSKPDLRMRTAERVRSLAEDCETMRAEDPSSFHDMEGMEKVVFGTSAEEVRQGIDLIEMGKDTLNEREAEYASETYELHARLAWRRLGEIENAIG</sequence>
<proteinExistence type="predicted"/>
<feature type="domain" description="RelA/SpoT" evidence="1">
    <location>
        <begin position="58"/>
        <end position="174"/>
    </location>
</feature>
<evidence type="ECO:0000313" key="2">
    <source>
        <dbReference type="EMBL" id="MBB4175846.1"/>
    </source>
</evidence>
<gene>
    <name evidence="2" type="ORF">GGR93_003654</name>
</gene>
<dbReference type="GO" id="GO:0015969">
    <property type="term" value="P:guanosine tetraphosphate metabolic process"/>
    <property type="evidence" value="ECO:0007669"/>
    <property type="project" value="InterPro"/>
</dbReference>
<dbReference type="Pfam" id="PF04607">
    <property type="entry name" value="RelA_SpoT"/>
    <property type="match status" value="1"/>
</dbReference>
<dbReference type="SUPFAM" id="SSF81301">
    <property type="entry name" value="Nucleotidyltransferase"/>
    <property type="match status" value="1"/>
</dbReference>
<accession>A0A7W6MBJ5</accession>